<dbReference type="Proteomes" id="UP000012179">
    <property type="component" value="Chromosome"/>
</dbReference>
<dbReference type="eggNOG" id="COG2885">
    <property type="taxonomic scope" value="Bacteria"/>
</dbReference>
<proteinExistence type="inferred from homology"/>
<evidence type="ECO:0000256" key="1">
    <source>
        <dbReference type="ARBA" id="ARBA00022618"/>
    </source>
</evidence>
<dbReference type="SUPFAM" id="SSF103088">
    <property type="entry name" value="OmpA-like"/>
    <property type="match status" value="1"/>
</dbReference>
<evidence type="ECO:0000256" key="8">
    <source>
        <dbReference type="HAMAP-Rule" id="MF_02204"/>
    </source>
</evidence>
<dbReference type="InterPro" id="IPR014169">
    <property type="entry name" value="Pal_lipo_C"/>
</dbReference>
<feature type="region of interest" description="Disordered" evidence="9">
    <location>
        <begin position="26"/>
        <end position="55"/>
    </location>
</feature>
<name>A0A1W6SLW4_9PROT</name>
<dbReference type="InterPro" id="IPR039001">
    <property type="entry name" value="Pal"/>
</dbReference>
<dbReference type="CDD" id="cd07185">
    <property type="entry name" value="OmpA_C-like"/>
    <property type="match status" value="1"/>
</dbReference>
<accession>A0A1W6SLW4</accession>
<evidence type="ECO:0000256" key="3">
    <source>
        <dbReference type="ARBA" id="ARBA00023136"/>
    </source>
</evidence>
<dbReference type="PRINTS" id="PR01021">
    <property type="entry name" value="OMPADOMAIN"/>
</dbReference>
<comment type="subunit">
    <text evidence="8">The Tol-Pal system is composed of five core proteins: the inner membrane proteins TolA, TolQ and TolR, the periplasmic protein TolB and the outer membrane protein Pal. They form a network linking the inner and outer membranes and the peptidoglycan layer.</text>
</comment>
<dbReference type="HAMAP" id="MF_02204">
    <property type="entry name" value="Pal"/>
    <property type="match status" value="1"/>
</dbReference>
<keyword evidence="5 8" id="KW-0998">Cell outer membrane</keyword>
<reference evidence="11 12" key="1">
    <citation type="journal article" date="2015" name="Int. J. Syst. Evol. Microbiol.">
        <title>Nitrosospira lacus sp. nov., a psychrotolerant, ammonia-oxidizing bacterium from sandy lake sediment.</title>
        <authorList>
            <person name="Urakawa H."/>
            <person name="Garcia J.C."/>
            <person name="Nielsen J.L."/>
            <person name="Le V.Q."/>
            <person name="Kozlowski J.A."/>
            <person name="Stein L.Y."/>
            <person name="Lim C.K."/>
            <person name="Pommerening-Roser A."/>
            <person name="Martens-Habbena W."/>
            <person name="Stahl D.A."/>
            <person name="Klotz M.G."/>
        </authorList>
    </citation>
    <scope>NUCLEOTIDE SEQUENCE [LARGE SCALE GENOMIC DNA]</scope>
    <source>
        <strain evidence="11 12">APG3</strain>
    </source>
</reference>
<keyword evidence="2 8" id="KW-0732">Signal</keyword>
<dbReference type="KEGG" id="nlc:EBAPG3_002865"/>
<evidence type="ECO:0000313" key="11">
    <source>
        <dbReference type="EMBL" id="ARO86793.1"/>
    </source>
</evidence>
<evidence type="ECO:0000259" key="10">
    <source>
        <dbReference type="PROSITE" id="PS51123"/>
    </source>
</evidence>
<evidence type="ECO:0000256" key="9">
    <source>
        <dbReference type="SAM" id="MobiDB-lite"/>
    </source>
</evidence>
<evidence type="ECO:0000313" key="12">
    <source>
        <dbReference type="Proteomes" id="UP000012179"/>
    </source>
</evidence>
<dbReference type="GO" id="GO:0009279">
    <property type="term" value="C:cell outer membrane"/>
    <property type="evidence" value="ECO:0007669"/>
    <property type="project" value="UniProtKB-SubCell"/>
</dbReference>
<dbReference type="InterPro" id="IPR036737">
    <property type="entry name" value="OmpA-like_sf"/>
</dbReference>
<evidence type="ECO:0000256" key="4">
    <source>
        <dbReference type="ARBA" id="ARBA00023139"/>
    </source>
</evidence>
<protein>
    <recommendedName>
        <fullName evidence="8">Peptidoglycan-associated lipoprotein</fullName>
        <shortName evidence="8">PAL</shortName>
    </recommendedName>
</protein>
<evidence type="ECO:0000256" key="7">
    <source>
        <dbReference type="ARBA" id="ARBA00023306"/>
    </source>
</evidence>
<keyword evidence="6 8" id="KW-0449">Lipoprotein</keyword>
<dbReference type="InterPro" id="IPR006665">
    <property type="entry name" value="OmpA-like"/>
</dbReference>
<comment type="subcellular location">
    <subcellularLocation>
        <location evidence="8">Cell outer membrane</location>
        <topology evidence="8">Lipid-anchor</topology>
    </subcellularLocation>
</comment>
<keyword evidence="3 8" id="KW-0472">Membrane</keyword>
<keyword evidence="4 8" id="KW-0564">Palmitate</keyword>
<keyword evidence="12" id="KW-1185">Reference proteome</keyword>
<evidence type="ECO:0000256" key="2">
    <source>
        <dbReference type="ARBA" id="ARBA00022729"/>
    </source>
</evidence>
<comment type="similarity">
    <text evidence="8">Belongs to the Pal lipoprotein family.</text>
</comment>
<feature type="compositionally biased region" description="Basic and acidic residues" evidence="9">
    <location>
        <begin position="147"/>
        <end position="174"/>
    </location>
</feature>
<dbReference type="PROSITE" id="PS51123">
    <property type="entry name" value="OMPA_2"/>
    <property type="match status" value="1"/>
</dbReference>
<dbReference type="Gene3D" id="3.30.1330.60">
    <property type="entry name" value="OmpA-like domain"/>
    <property type="match status" value="1"/>
</dbReference>
<dbReference type="Pfam" id="PF00691">
    <property type="entry name" value="OmpA"/>
    <property type="match status" value="1"/>
</dbReference>
<dbReference type="EMBL" id="CP021106">
    <property type="protein sequence ID" value="ARO86793.1"/>
    <property type="molecule type" value="Genomic_DNA"/>
</dbReference>
<sequence length="174" mass="19021">MPMKNIFGVLLISLLVACSSQSTKPSAEVEDKSIGTQSGAVESGGPTTGAVPNLNPLTDPNNILSKRSVYFDFDSYVVKDEYRSLVQAHAQYLRENGNARVLLQGNADERGSREYNLALGQRRADAVRNAMTLSGAKESQIESVSLGEEKPRATGHDESSWAENRRTDIRYQGE</sequence>
<dbReference type="NCBIfam" id="TIGR02802">
    <property type="entry name" value="Pal_lipo"/>
    <property type="match status" value="1"/>
</dbReference>
<evidence type="ECO:0000256" key="5">
    <source>
        <dbReference type="ARBA" id="ARBA00023237"/>
    </source>
</evidence>
<feature type="domain" description="OmpA-like" evidence="10">
    <location>
        <begin position="58"/>
        <end position="174"/>
    </location>
</feature>
<dbReference type="AlphaFoldDB" id="A0A1W6SLW4"/>
<dbReference type="InterPro" id="IPR050330">
    <property type="entry name" value="Bact_OuterMem_StrucFunc"/>
</dbReference>
<keyword evidence="7 8" id="KW-0131">Cell cycle</keyword>
<evidence type="ECO:0000256" key="6">
    <source>
        <dbReference type="ARBA" id="ARBA00023288"/>
    </source>
</evidence>
<feature type="region of interest" description="Disordered" evidence="9">
    <location>
        <begin position="137"/>
        <end position="174"/>
    </location>
</feature>
<dbReference type="PANTHER" id="PTHR30329:SF21">
    <property type="entry name" value="LIPOPROTEIN YIAD-RELATED"/>
    <property type="match status" value="1"/>
</dbReference>
<dbReference type="PROSITE" id="PS51257">
    <property type="entry name" value="PROKAR_LIPOPROTEIN"/>
    <property type="match status" value="1"/>
</dbReference>
<dbReference type="GO" id="GO:0051301">
    <property type="term" value="P:cell division"/>
    <property type="evidence" value="ECO:0007669"/>
    <property type="project" value="UniProtKB-UniRule"/>
</dbReference>
<comment type="function">
    <text evidence="8">Part of the Tol-Pal system, which plays a role in outer membrane invagination during cell division and is important for maintaining outer membrane integrity.</text>
</comment>
<organism evidence="11 12">
    <name type="scientific">Nitrosospira lacus</name>
    <dbReference type="NCBI Taxonomy" id="1288494"/>
    <lineage>
        <taxon>Bacteria</taxon>
        <taxon>Pseudomonadati</taxon>
        <taxon>Pseudomonadota</taxon>
        <taxon>Betaproteobacteria</taxon>
        <taxon>Nitrosomonadales</taxon>
        <taxon>Nitrosomonadaceae</taxon>
        <taxon>Nitrosospira</taxon>
    </lineage>
</organism>
<dbReference type="InterPro" id="IPR006664">
    <property type="entry name" value="OMP_bac"/>
</dbReference>
<gene>
    <name evidence="8" type="primary">pal</name>
    <name evidence="11" type="ORF">EBAPG3_002865</name>
</gene>
<keyword evidence="1 8" id="KW-0132">Cell division</keyword>
<dbReference type="PANTHER" id="PTHR30329">
    <property type="entry name" value="STATOR ELEMENT OF FLAGELLAR MOTOR COMPLEX"/>
    <property type="match status" value="1"/>
</dbReference>